<evidence type="ECO:0000259" key="1">
    <source>
        <dbReference type="Pfam" id="PF03288"/>
    </source>
</evidence>
<organism evidence="2 3">
    <name type="scientific">Rhizophagus clarus</name>
    <dbReference type="NCBI Taxonomy" id="94130"/>
    <lineage>
        <taxon>Eukaryota</taxon>
        <taxon>Fungi</taxon>
        <taxon>Fungi incertae sedis</taxon>
        <taxon>Mucoromycota</taxon>
        <taxon>Glomeromycotina</taxon>
        <taxon>Glomeromycetes</taxon>
        <taxon>Glomerales</taxon>
        <taxon>Glomeraceae</taxon>
        <taxon>Rhizophagus</taxon>
    </lineage>
</organism>
<sequence>MNETGMSSAEWHRFNGHLKFHITEGMVSIECKVCFNVSSRCRGNTAYFKQLGKVLVHPDIVAKPNRTLLYQKYLEWCENNGEKPFPNNTFDKKLLEKNIIECKQVRVEGGKKEWQYILDRSKIIAKLREFGLGDMEKFSDTLIEDTPQLDLLTNEVTDIPIFNIPEIIPLKIILPQPEENLPLRDKKVKPPIASISEIFKSSKTSEYIKSSNKKAFFTFLVR</sequence>
<reference evidence="2" key="1">
    <citation type="submission" date="2019-10" db="EMBL/GenBank/DDBJ databases">
        <title>Conservation and host-specific expression of non-tandemly repeated heterogenous ribosome RNA gene in arbuscular mycorrhizal fungi.</title>
        <authorList>
            <person name="Maeda T."/>
            <person name="Kobayashi Y."/>
            <person name="Nakagawa T."/>
            <person name="Ezawa T."/>
            <person name="Yamaguchi K."/>
            <person name="Bino T."/>
            <person name="Nishimoto Y."/>
            <person name="Shigenobu S."/>
            <person name="Kawaguchi M."/>
        </authorList>
    </citation>
    <scope>NUCLEOTIDE SEQUENCE</scope>
    <source>
        <strain evidence="2">HR1</strain>
    </source>
</reference>
<feature type="domain" description="DNA primase/nucleoside triphosphatase C-terminal" evidence="1">
    <location>
        <begin position="65"/>
        <end position="96"/>
    </location>
</feature>
<dbReference type="AlphaFoldDB" id="A0A8H3LZQ7"/>
<dbReference type="Pfam" id="PF03288">
    <property type="entry name" value="Pox_D5"/>
    <property type="match status" value="1"/>
</dbReference>
<dbReference type="InterPro" id="IPR004968">
    <property type="entry name" value="DNA_primase/NTPase_C"/>
</dbReference>
<comment type="caution">
    <text evidence="2">The sequence shown here is derived from an EMBL/GenBank/DDBJ whole genome shotgun (WGS) entry which is preliminary data.</text>
</comment>
<evidence type="ECO:0000313" key="2">
    <source>
        <dbReference type="EMBL" id="GES94184.1"/>
    </source>
</evidence>
<evidence type="ECO:0000313" key="3">
    <source>
        <dbReference type="Proteomes" id="UP000615446"/>
    </source>
</evidence>
<protein>
    <recommendedName>
        <fullName evidence="1">DNA primase/nucleoside triphosphatase C-terminal domain-containing protein</fullName>
    </recommendedName>
</protein>
<dbReference type="EMBL" id="BLAL01000229">
    <property type="protein sequence ID" value="GES94184.1"/>
    <property type="molecule type" value="Genomic_DNA"/>
</dbReference>
<proteinExistence type="predicted"/>
<accession>A0A8H3LZQ7</accession>
<name>A0A8H3LZQ7_9GLOM</name>
<gene>
    <name evidence="2" type="ORF">RCL2_002092100</name>
</gene>
<dbReference type="Proteomes" id="UP000615446">
    <property type="component" value="Unassembled WGS sequence"/>
</dbReference>